<gene>
    <name evidence="1" type="ORF">NCTC9962_03592</name>
</gene>
<dbReference type="Proteomes" id="UP000254052">
    <property type="component" value="Unassembled WGS sequence"/>
</dbReference>
<dbReference type="EMBL" id="UGED01000008">
    <property type="protein sequence ID" value="STL48732.1"/>
    <property type="molecule type" value="Genomic_DNA"/>
</dbReference>
<protein>
    <submittedName>
        <fullName evidence="1">Uncharacterized protein</fullName>
    </submittedName>
</protein>
<dbReference type="AlphaFoldDB" id="A0A377B6R4"/>
<sequence>MRSIASDIIAAQEFGNGAGCGASALSGLRFNASKNGELPG</sequence>
<evidence type="ECO:0000313" key="1">
    <source>
        <dbReference type="EMBL" id="STL48732.1"/>
    </source>
</evidence>
<organism evidence="1 2">
    <name type="scientific">Escherichia coli</name>
    <dbReference type="NCBI Taxonomy" id="562"/>
    <lineage>
        <taxon>Bacteria</taxon>
        <taxon>Pseudomonadati</taxon>
        <taxon>Pseudomonadota</taxon>
        <taxon>Gammaproteobacteria</taxon>
        <taxon>Enterobacterales</taxon>
        <taxon>Enterobacteriaceae</taxon>
        <taxon>Escherichia</taxon>
    </lineage>
</organism>
<accession>A0A377B6R4</accession>
<proteinExistence type="predicted"/>
<evidence type="ECO:0000313" key="2">
    <source>
        <dbReference type="Proteomes" id="UP000254052"/>
    </source>
</evidence>
<name>A0A377B6R4_ECOLX</name>
<reference evidence="1 2" key="1">
    <citation type="submission" date="2018-06" db="EMBL/GenBank/DDBJ databases">
        <authorList>
            <consortium name="Pathogen Informatics"/>
            <person name="Doyle S."/>
        </authorList>
    </citation>
    <scope>NUCLEOTIDE SEQUENCE [LARGE SCALE GENOMIC DNA]</scope>
    <source>
        <strain evidence="1 2">NCTC9962</strain>
    </source>
</reference>